<comment type="caution">
    <text evidence="1">The sequence shown here is derived from an EMBL/GenBank/DDBJ whole genome shotgun (WGS) entry which is preliminary data.</text>
</comment>
<name>A0ACB7WJE0_DIOAL</name>
<gene>
    <name evidence="1" type="ORF">IHE45_03G010200</name>
</gene>
<protein>
    <submittedName>
        <fullName evidence="1">Thioredoxin-disulfide reductase protein</fullName>
        <ecNumber evidence="1">1.8.1.9</ecNumber>
    </submittedName>
</protein>
<dbReference type="EC" id="1.8.1.9" evidence="1"/>
<sequence length="135" mass="14333">MAVARRSGAVAAAALLAAMAAASLFGSSVGASPSAFVKKTVAAHEIVIFSKSYCPYCKRAKGVFKSLSKVPYVVELDERDDGWDIQDALSEIVGRRTVPQVFINGKHLGGSDDTVEAYESGKLAKLLGVERKEDL</sequence>
<evidence type="ECO:0000313" key="2">
    <source>
        <dbReference type="Proteomes" id="UP000827976"/>
    </source>
</evidence>
<keyword evidence="1" id="KW-0560">Oxidoreductase</keyword>
<dbReference type="EMBL" id="CM037013">
    <property type="protein sequence ID" value="KAH7688105.1"/>
    <property type="molecule type" value="Genomic_DNA"/>
</dbReference>
<reference evidence="2" key="1">
    <citation type="journal article" date="2022" name="Nat. Commun.">
        <title>Chromosome evolution and the genetic basis of agronomically important traits in greater yam.</title>
        <authorList>
            <person name="Bredeson J.V."/>
            <person name="Lyons J.B."/>
            <person name="Oniyinde I.O."/>
            <person name="Okereke N.R."/>
            <person name="Kolade O."/>
            <person name="Nnabue I."/>
            <person name="Nwadili C.O."/>
            <person name="Hribova E."/>
            <person name="Parker M."/>
            <person name="Nwogha J."/>
            <person name="Shu S."/>
            <person name="Carlson J."/>
            <person name="Kariba R."/>
            <person name="Muthemba S."/>
            <person name="Knop K."/>
            <person name="Barton G.J."/>
            <person name="Sherwood A.V."/>
            <person name="Lopez-Montes A."/>
            <person name="Asiedu R."/>
            <person name="Jamnadass R."/>
            <person name="Muchugi A."/>
            <person name="Goodstein D."/>
            <person name="Egesi C.N."/>
            <person name="Featherston J."/>
            <person name="Asfaw A."/>
            <person name="Simpson G.G."/>
            <person name="Dolezel J."/>
            <person name="Hendre P.S."/>
            <person name="Van Deynze A."/>
            <person name="Kumar P.L."/>
            <person name="Obidiegwu J.E."/>
            <person name="Bhattacharjee R."/>
            <person name="Rokhsar D.S."/>
        </authorList>
    </citation>
    <scope>NUCLEOTIDE SEQUENCE [LARGE SCALE GENOMIC DNA]</scope>
    <source>
        <strain evidence="2">cv. TDa95/00328</strain>
    </source>
</reference>
<evidence type="ECO:0000313" key="1">
    <source>
        <dbReference type="EMBL" id="KAH7688105.1"/>
    </source>
</evidence>
<keyword evidence="2" id="KW-1185">Reference proteome</keyword>
<accession>A0ACB7WJE0</accession>
<organism evidence="1 2">
    <name type="scientific">Dioscorea alata</name>
    <name type="common">Purple yam</name>
    <dbReference type="NCBI Taxonomy" id="55571"/>
    <lineage>
        <taxon>Eukaryota</taxon>
        <taxon>Viridiplantae</taxon>
        <taxon>Streptophyta</taxon>
        <taxon>Embryophyta</taxon>
        <taxon>Tracheophyta</taxon>
        <taxon>Spermatophyta</taxon>
        <taxon>Magnoliopsida</taxon>
        <taxon>Liliopsida</taxon>
        <taxon>Dioscoreales</taxon>
        <taxon>Dioscoreaceae</taxon>
        <taxon>Dioscorea</taxon>
    </lineage>
</organism>
<proteinExistence type="predicted"/>
<dbReference type="Proteomes" id="UP000827976">
    <property type="component" value="Chromosome 3"/>
</dbReference>